<evidence type="ECO:0000313" key="2">
    <source>
        <dbReference type="EMBL" id="CBA06643.1"/>
    </source>
</evidence>
<dbReference type="InterPro" id="IPR003801">
    <property type="entry name" value="GTP_cyclohydrolase_FolE2/MptA"/>
</dbReference>
<dbReference type="PANTHER" id="PTHR36445">
    <property type="entry name" value="GTP CYCLOHYDROLASE MPTA"/>
    <property type="match status" value="1"/>
</dbReference>
<dbReference type="PANTHER" id="PTHR36445:SF1">
    <property type="entry name" value="GTP CYCLOHYDROLASE MPTA"/>
    <property type="match status" value="1"/>
</dbReference>
<name>C6SD31_NEIME</name>
<proteinExistence type="predicted"/>
<dbReference type="GO" id="GO:0003934">
    <property type="term" value="F:GTP cyclohydrolase I activity"/>
    <property type="evidence" value="ECO:0007669"/>
    <property type="project" value="InterPro"/>
</dbReference>
<organism evidence="2">
    <name type="scientific">Neisseria meningitidis alpha153</name>
    <dbReference type="NCBI Taxonomy" id="663926"/>
    <lineage>
        <taxon>Bacteria</taxon>
        <taxon>Pseudomonadati</taxon>
        <taxon>Pseudomonadota</taxon>
        <taxon>Betaproteobacteria</taxon>
        <taxon>Neisseriales</taxon>
        <taxon>Neisseriaceae</taxon>
        <taxon>Neisseria</taxon>
    </lineage>
</organism>
<evidence type="ECO:0008006" key="3">
    <source>
        <dbReference type="Google" id="ProtNLM"/>
    </source>
</evidence>
<gene>
    <name evidence="2" type="ORF">NME_1199</name>
</gene>
<sequence length="74" mass="8550">MEAQASCQLYGLLKRPDEKYVTEKAYENPKFVEDMVRDVATSLIADKRIKSFVVESENFESIHNHSAYAYIAYP</sequence>
<dbReference type="Gene3D" id="3.10.270.10">
    <property type="entry name" value="Urate Oxidase"/>
    <property type="match status" value="1"/>
</dbReference>
<dbReference type="Pfam" id="PF02649">
    <property type="entry name" value="GCHY-1"/>
    <property type="match status" value="1"/>
</dbReference>
<protein>
    <recommendedName>
        <fullName evidence="3">GTP cyclohydrolase I</fullName>
    </recommendedName>
</protein>
<evidence type="ECO:0000256" key="1">
    <source>
        <dbReference type="ARBA" id="ARBA00022801"/>
    </source>
</evidence>
<dbReference type="EMBL" id="AM889137">
    <property type="protein sequence ID" value="CBA06643.1"/>
    <property type="molecule type" value="Genomic_DNA"/>
</dbReference>
<reference evidence="2" key="1">
    <citation type="journal article" date="2008" name="Proc. Natl. Acad. Sci. U.S.A.">
        <title>Whole-genome comparison of disease and carriage strains provides insights into virulence evolution in Neisseria meningitidis.</title>
        <authorList>
            <person name="Schoen C."/>
            <person name="Blom J."/>
            <person name="Claus H."/>
            <person name="Schramm-Glueck A."/>
            <person name="Brandt P."/>
            <person name="Mueller T."/>
            <person name="Goesmann A."/>
            <person name="Joseph B."/>
            <person name="Konietzny S."/>
            <person name="Kurzai O."/>
            <person name="Schmitt C."/>
            <person name="Friedrich T."/>
            <person name="Linke B."/>
            <person name="Vogel U."/>
            <person name="Frosch M."/>
        </authorList>
    </citation>
    <scope>NUCLEOTIDE SEQUENCE</scope>
    <source>
        <strain evidence="2">Alpha153</strain>
    </source>
</reference>
<accession>C6SD31</accession>
<keyword evidence="1" id="KW-0378">Hydrolase</keyword>
<dbReference type="AlphaFoldDB" id="C6SD31"/>